<sequence>MHQPLLSTPDNYLSLTPVNIGDGDKHHLSIKCPRHVIGKPVNDHPTICRAVMGAAAATNQYYAESVVAVSYLAKSKVLDIFS</sequence>
<dbReference type="Proteomes" id="UP000887013">
    <property type="component" value="Unassembled WGS sequence"/>
</dbReference>
<dbReference type="EMBL" id="BMAW01099610">
    <property type="protein sequence ID" value="GFS90871.1"/>
    <property type="molecule type" value="Genomic_DNA"/>
</dbReference>
<evidence type="ECO:0000313" key="1">
    <source>
        <dbReference type="EMBL" id="GFS90871.1"/>
    </source>
</evidence>
<evidence type="ECO:0000313" key="2">
    <source>
        <dbReference type="Proteomes" id="UP000887013"/>
    </source>
</evidence>
<protein>
    <submittedName>
        <fullName evidence="1">Uncharacterized protein</fullName>
    </submittedName>
</protein>
<organism evidence="1 2">
    <name type="scientific">Nephila pilipes</name>
    <name type="common">Giant wood spider</name>
    <name type="synonym">Nephila maculata</name>
    <dbReference type="NCBI Taxonomy" id="299642"/>
    <lineage>
        <taxon>Eukaryota</taxon>
        <taxon>Metazoa</taxon>
        <taxon>Ecdysozoa</taxon>
        <taxon>Arthropoda</taxon>
        <taxon>Chelicerata</taxon>
        <taxon>Arachnida</taxon>
        <taxon>Araneae</taxon>
        <taxon>Araneomorphae</taxon>
        <taxon>Entelegynae</taxon>
        <taxon>Araneoidea</taxon>
        <taxon>Nephilidae</taxon>
        <taxon>Nephila</taxon>
    </lineage>
</organism>
<name>A0A8X6N2T8_NEPPI</name>
<comment type="caution">
    <text evidence="1">The sequence shown here is derived from an EMBL/GenBank/DDBJ whole genome shotgun (WGS) entry which is preliminary data.</text>
</comment>
<reference evidence="1" key="1">
    <citation type="submission" date="2020-08" db="EMBL/GenBank/DDBJ databases">
        <title>Multicomponent nature underlies the extraordinary mechanical properties of spider dragline silk.</title>
        <authorList>
            <person name="Kono N."/>
            <person name="Nakamura H."/>
            <person name="Mori M."/>
            <person name="Yoshida Y."/>
            <person name="Ohtoshi R."/>
            <person name="Malay A.D."/>
            <person name="Moran D.A.P."/>
            <person name="Tomita M."/>
            <person name="Numata K."/>
            <person name="Arakawa K."/>
        </authorList>
    </citation>
    <scope>NUCLEOTIDE SEQUENCE</scope>
</reference>
<keyword evidence="2" id="KW-1185">Reference proteome</keyword>
<accession>A0A8X6N2T8</accession>
<proteinExistence type="predicted"/>
<gene>
    <name evidence="1" type="ORF">NPIL_523761</name>
</gene>
<dbReference type="AlphaFoldDB" id="A0A8X6N2T8"/>